<evidence type="ECO:0000256" key="6">
    <source>
        <dbReference type="ARBA" id="ARBA00022527"/>
    </source>
</evidence>
<keyword evidence="7" id="KW-0597">Phosphoprotein</keyword>
<dbReference type="GO" id="GO:0004674">
    <property type="term" value="F:protein serine/threonine kinase activity"/>
    <property type="evidence" value="ECO:0007669"/>
    <property type="project" value="UniProtKB-KW"/>
</dbReference>
<evidence type="ECO:0000256" key="11">
    <source>
        <dbReference type="ARBA" id="ARBA00022734"/>
    </source>
</evidence>
<dbReference type="InterPro" id="IPR017441">
    <property type="entry name" value="Protein_kinase_ATP_BS"/>
</dbReference>
<dbReference type="FunFam" id="1.10.510.10:FF:000240">
    <property type="entry name" value="Lectin-domain containing receptor kinase A4.3"/>
    <property type="match status" value="2"/>
</dbReference>
<evidence type="ECO:0000256" key="12">
    <source>
        <dbReference type="ARBA" id="ARBA00022741"/>
    </source>
</evidence>
<evidence type="ECO:0000256" key="13">
    <source>
        <dbReference type="ARBA" id="ARBA00022777"/>
    </source>
</evidence>
<dbReference type="CDD" id="cd06899">
    <property type="entry name" value="lectin_legume_LecRK_Arcelin_ConA"/>
    <property type="match status" value="1"/>
</dbReference>
<feature type="transmembrane region" description="Helical" evidence="21">
    <location>
        <begin position="681"/>
        <end position="706"/>
    </location>
</feature>
<feature type="region of interest" description="Disordered" evidence="20">
    <location>
        <begin position="36"/>
        <end position="97"/>
    </location>
</feature>
<evidence type="ECO:0000256" key="18">
    <source>
        <dbReference type="ARBA" id="ARBA00023180"/>
    </source>
</evidence>
<dbReference type="Gene3D" id="3.30.200.20">
    <property type="entry name" value="Phosphorylase Kinase, domain 1"/>
    <property type="match status" value="2"/>
</dbReference>
<dbReference type="FunFam" id="2.60.120.200:FF:000188">
    <property type="entry name" value="Os08g0124000 protein"/>
    <property type="match status" value="1"/>
</dbReference>
<dbReference type="OMA" id="HIDDERP"/>
<accession>A0A0E0QDT3</accession>
<evidence type="ECO:0000256" key="2">
    <source>
        <dbReference type="ARBA" id="ARBA00008536"/>
    </source>
</evidence>
<evidence type="ECO:0000256" key="8">
    <source>
        <dbReference type="ARBA" id="ARBA00022679"/>
    </source>
</evidence>
<name>A0A0E0QDT3_ORYRU</name>
<keyword evidence="24" id="KW-1185">Reference proteome</keyword>
<keyword evidence="18" id="KW-0325">Glycoprotein</keyword>
<evidence type="ECO:0000256" key="1">
    <source>
        <dbReference type="ARBA" id="ARBA00004251"/>
    </source>
</evidence>
<evidence type="ECO:0000256" key="7">
    <source>
        <dbReference type="ARBA" id="ARBA00022553"/>
    </source>
</evidence>
<keyword evidence="6" id="KW-0723">Serine/threonine-protein kinase</keyword>
<dbReference type="SMART" id="SM00220">
    <property type="entry name" value="S_TKc"/>
    <property type="match status" value="2"/>
</dbReference>
<comment type="similarity">
    <text evidence="3">In the C-terminal section; belongs to the protein kinase superfamily. Ser/Thr protein kinase family.</text>
</comment>
<evidence type="ECO:0000256" key="20">
    <source>
        <dbReference type="SAM" id="MobiDB-lite"/>
    </source>
</evidence>
<feature type="compositionally biased region" description="Low complexity" evidence="20">
    <location>
        <begin position="36"/>
        <end position="67"/>
    </location>
</feature>
<dbReference type="EnsemblPlants" id="ORUFI08G01690.1">
    <property type="protein sequence ID" value="ORUFI08G01690.1"/>
    <property type="gene ID" value="ORUFI08G01690"/>
</dbReference>
<dbReference type="AlphaFoldDB" id="A0A0E0QDT3"/>
<keyword evidence="16 21" id="KW-0472">Membrane</keyword>
<dbReference type="Gene3D" id="2.60.120.200">
    <property type="match status" value="1"/>
</dbReference>
<organism evidence="23 24">
    <name type="scientific">Oryza rufipogon</name>
    <name type="common">Brownbeard rice</name>
    <name type="synonym">Asian wild rice</name>
    <dbReference type="NCBI Taxonomy" id="4529"/>
    <lineage>
        <taxon>Eukaryota</taxon>
        <taxon>Viridiplantae</taxon>
        <taxon>Streptophyta</taxon>
        <taxon>Embryophyta</taxon>
        <taxon>Tracheophyta</taxon>
        <taxon>Spermatophyta</taxon>
        <taxon>Magnoliopsida</taxon>
        <taxon>Liliopsida</taxon>
        <taxon>Poales</taxon>
        <taxon>Poaceae</taxon>
        <taxon>BOP clade</taxon>
        <taxon>Oryzoideae</taxon>
        <taxon>Oryzeae</taxon>
        <taxon>Oryzinae</taxon>
        <taxon>Oryza</taxon>
    </lineage>
</organism>
<dbReference type="eggNOG" id="ENOG502QTX3">
    <property type="taxonomic scope" value="Eukaryota"/>
</dbReference>
<dbReference type="InterPro" id="IPR050528">
    <property type="entry name" value="L-type_Lectin-RKs"/>
</dbReference>
<evidence type="ECO:0000256" key="19">
    <source>
        <dbReference type="PROSITE-ProRule" id="PRU10141"/>
    </source>
</evidence>
<keyword evidence="15 21" id="KW-1133">Transmembrane helix</keyword>
<dbReference type="GO" id="GO:0002229">
    <property type="term" value="P:defense response to oomycetes"/>
    <property type="evidence" value="ECO:0007669"/>
    <property type="project" value="UniProtKB-ARBA"/>
</dbReference>
<dbReference type="GO" id="GO:0005886">
    <property type="term" value="C:plasma membrane"/>
    <property type="evidence" value="ECO:0007669"/>
    <property type="project" value="UniProtKB-SubCell"/>
</dbReference>
<keyword evidence="13" id="KW-0418">Kinase</keyword>
<keyword evidence="9 21" id="KW-0812">Transmembrane</keyword>
<dbReference type="GO" id="GO:0030246">
    <property type="term" value="F:carbohydrate binding"/>
    <property type="evidence" value="ECO:0007669"/>
    <property type="project" value="UniProtKB-KW"/>
</dbReference>
<keyword evidence="5" id="KW-1003">Cell membrane</keyword>
<dbReference type="SUPFAM" id="SSF49899">
    <property type="entry name" value="Concanavalin A-like lectins/glucanases"/>
    <property type="match status" value="1"/>
</dbReference>
<evidence type="ECO:0000256" key="5">
    <source>
        <dbReference type="ARBA" id="ARBA00022475"/>
    </source>
</evidence>
<proteinExistence type="inferred from homology"/>
<feature type="transmembrane region" description="Helical" evidence="21">
    <location>
        <begin position="1106"/>
        <end position="1127"/>
    </location>
</feature>
<dbReference type="PROSITE" id="PS00108">
    <property type="entry name" value="PROTEIN_KINASE_ST"/>
    <property type="match status" value="2"/>
</dbReference>
<dbReference type="Gene3D" id="1.10.510.10">
    <property type="entry name" value="Transferase(Phosphotransferase) domain 1"/>
    <property type="match status" value="2"/>
</dbReference>
<evidence type="ECO:0000256" key="9">
    <source>
        <dbReference type="ARBA" id="ARBA00022692"/>
    </source>
</evidence>
<feature type="domain" description="Protein kinase" evidence="22">
    <location>
        <begin position="62"/>
        <end position="339"/>
    </location>
</feature>
<feature type="domain" description="Protein kinase" evidence="22">
    <location>
        <begin position="759"/>
        <end position="1042"/>
    </location>
</feature>
<dbReference type="SUPFAM" id="SSF56112">
    <property type="entry name" value="Protein kinase-like (PK-like)"/>
    <property type="match status" value="2"/>
</dbReference>
<dbReference type="InterPro" id="IPR001220">
    <property type="entry name" value="Legume_lectin_dom"/>
</dbReference>
<feature type="transmembrane region" description="Helical" evidence="21">
    <location>
        <begin position="403"/>
        <end position="426"/>
    </location>
</feature>
<dbReference type="Pfam" id="PF00069">
    <property type="entry name" value="Pkinase"/>
    <property type="match status" value="2"/>
</dbReference>
<dbReference type="InterPro" id="IPR013320">
    <property type="entry name" value="ConA-like_dom_sf"/>
</dbReference>
<keyword evidence="14 19" id="KW-0067">ATP-binding</keyword>
<evidence type="ECO:0000256" key="4">
    <source>
        <dbReference type="ARBA" id="ARBA00012513"/>
    </source>
</evidence>
<dbReference type="CDD" id="cd14066">
    <property type="entry name" value="STKc_IRAK"/>
    <property type="match status" value="1"/>
</dbReference>
<dbReference type="InterPro" id="IPR049328">
    <property type="entry name" value="TM_ErbB1"/>
</dbReference>
<dbReference type="PROSITE" id="PS00107">
    <property type="entry name" value="PROTEIN_KINASE_ATP"/>
    <property type="match status" value="1"/>
</dbReference>
<dbReference type="InterPro" id="IPR008271">
    <property type="entry name" value="Ser/Thr_kinase_AS"/>
</dbReference>
<evidence type="ECO:0000256" key="15">
    <source>
        <dbReference type="ARBA" id="ARBA00022989"/>
    </source>
</evidence>
<sequence>MAMLQSSGQLPVLPAKMPVPTYAPPVASVEGLFTSSTGMSSSSAAQSSSTTSGYITHTSSSSNTSTSAGQNNIGGRERRRTRQRATSRFAKDSSKQGKKEYMSEIKVISRLCYHNLVQLIGWCHGRDELLLVYELVPNRSLDIQLHGNGTFLTWPMRVKIVLGLGSALFNLHEEWEHCVVHRDIKPSNVILDESFNAKLGDFGLARFIDHAMGMQTMTAVFGTPGYADPECVITGRATSESDVYSFGFVLLEVACGRRPMSLQDNQKNGIFWLVEWAWDLYGQGDVVSAADERLNGGYDVSELEHVIIVGLWCVHPDPSARPSIRTAMAMFQSSGQLLVLPAKMLALPVTLVEGLFTSSTRMSSSSTCNTIIINDQWLHHSHLDLSLASYIVVTLARRSTPAVMAGFSLISCAVGIIFFSVCYLPAAPAAALSFNYSTFSSDNQEDFTFEGNASIHDGCIDFVANGTWGRGYRPYSTGRVSYKLPVRLWDAATGEVASFTTTFSFNITPMNISDKGDGMAFFLVSYPSRMPLTADGDTLGLVSNKPENAPAGGDQFVAVEFDTYPNPGLDPNATGDHIGIDINSVRSLTTEPLTNSSLIGNMTAIVHYDSSSSILSVKLWINDTTKPPYNLSYEIVDLKKKLPENVTIGFSAATGASDELHQLTSWYFNSSSSFEHKHGRAGVVAGATVGATLFVVLLFTAAAILIRRRRIKNRKEAEDEQDISSDSEDNDGEPIVEIEMGTAPRRLPYYELVEATKNFAVEEKLGQGGFGSVYRGYLREQGLAVAIKRFAKDSSKQGRKEYKSEIKVISRLRHRNLVQLVGWCHGRNELLLVYELVPNRSLDVHLHGNGTFLTWPMRIKIVLGLGSALLYLHQEWEQCVVHRDIKPSNVMLDESFSAKLGDFGLARLIDHTIGIKTMTAMSGTPGYLDPECVITGRASAESYVYSFGIVLLEVACGRRPMSLLDSQNNGVFRLVEWAWDLYGKGDVLMAADKRLDGDYDSAEMERVIALGLWCVHPDPSVRPSIRDAMAILQSSGGQLPVLSAKMPVPMYAPPMASFDGLAVCVIYRDVVVLRCDAVVVHIDDERPCYSHLVFLGFLRFNRFEGLVFIAQASVLVFSVCFLICLFLV</sequence>
<evidence type="ECO:0000256" key="16">
    <source>
        <dbReference type="ARBA" id="ARBA00023136"/>
    </source>
</evidence>
<keyword evidence="17" id="KW-0675">Receptor</keyword>
<comment type="subcellular location">
    <subcellularLocation>
        <location evidence="1">Cell membrane</location>
        <topology evidence="1">Single-pass type I membrane protein</topology>
    </subcellularLocation>
</comment>
<dbReference type="Pfam" id="PF00139">
    <property type="entry name" value="Lectin_legB"/>
    <property type="match status" value="1"/>
</dbReference>
<dbReference type="InterPro" id="IPR011009">
    <property type="entry name" value="Kinase-like_dom_sf"/>
</dbReference>
<dbReference type="FunFam" id="3.30.200.20:FF:000168">
    <property type="entry name" value="L-type lectin-domain containing receptor kinase IX.1"/>
    <property type="match status" value="1"/>
</dbReference>
<reference evidence="24" key="1">
    <citation type="submission" date="2013-06" db="EMBL/GenBank/DDBJ databases">
        <authorList>
            <person name="Zhao Q."/>
        </authorList>
    </citation>
    <scope>NUCLEOTIDE SEQUENCE</scope>
    <source>
        <strain evidence="24">cv. W1943</strain>
    </source>
</reference>
<protein>
    <recommendedName>
        <fullName evidence="4">non-specific serine/threonine protein kinase</fullName>
        <ecNumber evidence="4">2.7.11.1</ecNumber>
    </recommendedName>
</protein>
<dbReference type="Gramene" id="ORUFI08G01690.1">
    <property type="protein sequence ID" value="ORUFI08G01690.1"/>
    <property type="gene ID" value="ORUFI08G01690"/>
</dbReference>
<evidence type="ECO:0000259" key="22">
    <source>
        <dbReference type="PROSITE" id="PS50011"/>
    </source>
</evidence>
<feature type="binding site" evidence="19">
    <location>
        <position position="788"/>
    </location>
    <ligand>
        <name>ATP</name>
        <dbReference type="ChEBI" id="CHEBI:30616"/>
    </ligand>
</feature>
<dbReference type="InterPro" id="IPR019825">
    <property type="entry name" value="Lectin_legB_Mn/Ca_BS"/>
</dbReference>
<keyword evidence="11" id="KW-0430">Lectin</keyword>
<dbReference type="HOGENOM" id="CLU_279450_0_0_1"/>
<evidence type="ECO:0000313" key="24">
    <source>
        <dbReference type="Proteomes" id="UP000008022"/>
    </source>
</evidence>
<dbReference type="InterPro" id="IPR000719">
    <property type="entry name" value="Prot_kinase_dom"/>
</dbReference>
<dbReference type="EC" id="2.7.11.1" evidence="4"/>
<evidence type="ECO:0000256" key="21">
    <source>
        <dbReference type="SAM" id="Phobius"/>
    </source>
</evidence>
<dbReference type="PROSITE" id="PS00307">
    <property type="entry name" value="LECTIN_LEGUME_BETA"/>
    <property type="match status" value="1"/>
</dbReference>
<reference evidence="23" key="2">
    <citation type="submission" date="2015-06" db="UniProtKB">
        <authorList>
            <consortium name="EnsemblPlants"/>
        </authorList>
    </citation>
    <scope>IDENTIFICATION</scope>
</reference>
<evidence type="ECO:0000256" key="14">
    <source>
        <dbReference type="ARBA" id="ARBA00022840"/>
    </source>
</evidence>
<evidence type="ECO:0000256" key="3">
    <source>
        <dbReference type="ARBA" id="ARBA00010217"/>
    </source>
</evidence>
<dbReference type="Proteomes" id="UP000008022">
    <property type="component" value="Unassembled WGS sequence"/>
</dbReference>
<evidence type="ECO:0000256" key="17">
    <source>
        <dbReference type="ARBA" id="ARBA00023170"/>
    </source>
</evidence>
<keyword evidence="12 19" id="KW-0547">Nucleotide-binding</keyword>
<dbReference type="PANTHER" id="PTHR27007">
    <property type="match status" value="1"/>
</dbReference>
<dbReference type="GO" id="GO:0005524">
    <property type="term" value="F:ATP binding"/>
    <property type="evidence" value="ECO:0007669"/>
    <property type="project" value="UniProtKB-UniRule"/>
</dbReference>
<dbReference type="Pfam" id="PF21314">
    <property type="entry name" value="TM_ErbB1"/>
    <property type="match status" value="1"/>
</dbReference>
<dbReference type="STRING" id="4529.A0A0E0QDT3"/>
<comment type="similarity">
    <text evidence="2">In the N-terminal section; belongs to the leguminous lectin family.</text>
</comment>
<keyword evidence="8" id="KW-0808">Transferase</keyword>
<dbReference type="PROSITE" id="PS50011">
    <property type="entry name" value="PROTEIN_KINASE_DOM"/>
    <property type="match status" value="2"/>
</dbReference>
<keyword evidence="10" id="KW-0732">Signal</keyword>
<evidence type="ECO:0000313" key="23">
    <source>
        <dbReference type="EnsemblPlants" id="ORUFI08G01690.1"/>
    </source>
</evidence>
<evidence type="ECO:0000256" key="10">
    <source>
        <dbReference type="ARBA" id="ARBA00022729"/>
    </source>
</evidence>